<evidence type="ECO:0000256" key="6">
    <source>
        <dbReference type="ARBA" id="ARBA00023014"/>
    </source>
</evidence>
<dbReference type="PROSITE" id="PS00595">
    <property type="entry name" value="AA_TRANSFER_CLASS_5"/>
    <property type="match status" value="1"/>
</dbReference>
<sequence length="383" mass="41178">MEIYLDNAATTKPSKALLPLFSAHVESEWKNPSAMYPPAVAAERQLRAARETLAGAVHADPAGVVFTSGGTEGANTAILRGYRAAGEKKLHFITSAYEHPCVYECFRALETAGHSVDYIRPRADGKIHPEDVAEKVREDTALVSVMHVNNETGAVNDIAGIAAAVKAKNPGTAVHADGVQGYGKCPLDFGGSALDYYTASAHKLHGLKGTGVLFYKKNAPLKPYLLGGGQEKGLRSGTENTFGILAFARAVEEYMAHREEWVAHMAALKAYLLDKLSDIPDMRIFSPADGAPHILNLAFPGMRGEVLLHLLEQKKIYISTGSACSSHKKRAGSRVHQALGVPADITQGVVRLSFCPENTEEEMETAAAAIKEALAGFRGFIRR</sequence>
<keyword evidence="6" id="KW-0411">Iron-sulfur</keyword>
<protein>
    <submittedName>
        <fullName evidence="9">Cysteine desulfurase</fullName>
    </submittedName>
</protein>
<dbReference type="GO" id="GO:0003824">
    <property type="term" value="F:catalytic activity"/>
    <property type="evidence" value="ECO:0007669"/>
    <property type="project" value="UniProtKB-ARBA"/>
</dbReference>
<evidence type="ECO:0000256" key="1">
    <source>
        <dbReference type="ARBA" id="ARBA00001933"/>
    </source>
</evidence>
<dbReference type="InterPro" id="IPR016454">
    <property type="entry name" value="Cysteine_dSase"/>
</dbReference>
<comment type="similarity">
    <text evidence="2">Belongs to the class-V pyridoxal-phosphate-dependent aminotransferase family. NifS/IscS subfamily.</text>
</comment>
<dbReference type="InterPro" id="IPR015424">
    <property type="entry name" value="PyrdxlP-dep_Trfase"/>
</dbReference>
<dbReference type="GO" id="GO:0051536">
    <property type="term" value="F:iron-sulfur cluster binding"/>
    <property type="evidence" value="ECO:0007669"/>
    <property type="project" value="UniProtKB-KW"/>
</dbReference>
<keyword evidence="3" id="KW-0479">Metal-binding</keyword>
<dbReference type="InterPro" id="IPR015421">
    <property type="entry name" value="PyrdxlP-dep_Trfase_major"/>
</dbReference>
<dbReference type="Pfam" id="PF00266">
    <property type="entry name" value="Aminotran_5"/>
    <property type="match status" value="1"/>
</dbReference>
<evidence type="ECO:0000256" key="2">
    <source>
        <dbReference type="ARBA" id="ARBA00006490"/>
    </source>
</evidence>
<dbReference type="InterPro" id="IPR000192">
    <property type="entry name" value="Aminotrans_V_dom"/>
</dbReference>
<comment type="cofactor">
    <cofactor evidence="1 7">
        <name>pyridoxal 5'-phosphate</name>
        <dbReference type="ChEBI" id="CHEBI:597326"/>
    </cofactor>
</comment>
<dbReference type="SUPFAM" id="SSF53383">
    <property type="entry name" value="PLP-dependent transferases"/>
    <property type="match status" value="1"/>
</dbReference>
<dbReference type="EMBL" id="JACRSS010000005">
    <property type="protein sequence ID" value="MBC8539114.1"/>
    <property type="molecule type" value="Genomic_DNA"/>
</dbReference>
<keyword evidence="10" id="KW-1185">Reference proteome</keyword>
<dbReference type="AlphaFoldDB" id="A0A926DKX3"/>
<comment type="caution">
    <text evidence="9">The sequence shown here is derived from an EMBL/GenBank/DDBJ whole genome shotgun (WGS) entry which is preliminary data.</text>
</comment>
<dbReference type="RefSeq" id="WP_249280735.1">
    <property type="nucleotide sequence ID" value="NZ_JACRSS010000005.1"/>
</dbReference>
<evidence type="ECO:0000313" key="9">
    <source>
        <dbReference type="EMBL" id="MBC8539114.1"/>
    </source>
</evidence>
<feature type="domain" description="Aminotransferase class V" evidence="8">
    <location>
        <begin position="3"/>
        <end position="364"/>
    </location>
</feature>
<dbReference type="Gene3D" id="3.40.640.10">
    <property type="entry name" value="Type I PLP-dependent aspartate aminotransferase-like (Major domain)"/>
    <property type="match status" value="1"/>
</dbReference>
<reference evidence="9" key="1">
    <citation type="submission" date="2020-08" db="EMBL/GenBank/DDBJ databases">
        <title>Genome public.</title>
        <authorList>
            <person name="Liu C."/>
            <person name="Sun Q."/>
        </authorList>
    </citation>
    <scope>NUCLEOTIDE SEQUENCE</scope>
    <source>
        <strain evidence="9">NSJ-63</strain>
    </source>
</reference>
<proteinExistence type="inferred from homology"/>
<gene>
    <name evidence="9" type="ORF">H8693_09240</name>
</gene>
<dbReference type="PANTHER" id="PTHR11601">
    <property type="entry name" value="CYSTEINE DESULFURYLASE FAMILY MEMBER"/>
    <property type="match status" value="1"/>
</dbReference>
<name>A0A926DKX3_9FIRM</name>
<organism evidence="9 10">
    <name type="scientific">Guopingia tenuis</name>
    <dbReference type="NCBI Taxonomy" id="2763656"/>
    <lineage>
        <taxon>Bacteria</taxon>
        <taxon>Bacillati</taxon>
        <taxon>Bacillota</taxon>
        <taxon>Clostridia</taxon>
        <taxon>Christensenellales</taxon>
        <taxon>Christensenellaceae</taxon>
        <taxon>Guopingia</taxon>
    </lineage>
</organism>
<dbReference type="Proteomes" id="UP000617951">
    <property type="component" value="Unassembled WGS sequence"/>
</dbReference>
<keyword evidence="5" id="KW-0408">Iron</keyword>
<dbReference type="InterPro" id="IPR020578">
    <property type="entry name" value="Aminotrans_V_PyrdxlP_BS"/>
</dbReference>
<evidence type="ECO:0000256" key="3">
    <source>
        <dbReference type="ARBA" id="ARBA00022723"/>
    </source>
</evidence>
<dbReference type="GO" id="GO:0046872">
    <property type="term" value="F:metal ion binding"/>
    <property type="evidence" value="ECO:0007669"/>
    <property type="project" value="UniProtKB-KW"/>
</dbReference>
<evidence type="ECO:0000256" key="4">
    <source>
        <dbReference type="ARBA" id="ARBA00022898"/>
    </source>
</evidence>
<evidence type="ECO:0000256" key="5">
    <source>
        <dbReference type="ARBA" id="ARBA00023004"/>
    </source>
</evidence>
<dbReference type="InterPro" id="IPR015422">
    <property type="entry name" value="PyrdxlP-dep_Trfase_small"/>
</dbReference>
<dbReference type="PIRSF" id="PIRSF005572">
    <property type="entry name" value="NifS"/>
    <property type="match status" value="1"/>
</dbReference>
<evidence type="ECO:0000313" key="10">
    <source>
        <dbReference type="Proteomes" id="UP000617951"/>
    </source>
</evidence>
<dbReference type="Gene3D" id="3.90.1150.10">
    <property type="entry name" value="Aspartate Aminotransferase, domain 1"/>
    <property type="match status" value="1"/>
</dbReference>
<dbReference type="Gene3D" id="1.10.260.50">
    <property type="match status" value="1"/>
</dbReference>
<keyword evidence="4" id="KW-0663">Pyridoxal phosphate</keyword>
<evidence type="ECO:0000256" key="7">
    <source>
        <dbReference type="RuleBase" id="RU004504"/>
    </source>
</evidence>
<accession>A0A926DKX3</accession>
<dbReference type="PANTHER" id="PTHR11601:SF50">
    <property type="entry name" value="CYSTEINE DESULFURASE ISCS 2-RELATED"/>
    <property type="match status" value="1"/>
</dbReference>
<evidence type="ECO:0000259" key="8">
    <source>
        <dbReference type="Pfam" id="PF00266"/>
    </source>
</evidence>